<feature type="chain" id="PRO_5018582691" description="Secreted protein" evidence="1">
    <location>
        <begin position="23"/>
        <end position="132"/>
    </location>
</feature>
<reference evidence="2" key="1">
    <citation type="journal article" date="2018" name="J. Ind. Microbiol. Biotechnol.">
        <title>Genome mining reveals uncommon alkylpyrones as type III PKS products from myxobacteria.</title>
        <authorList>
            <person name="Hug J.J."/>
            <person name="Panter F."/>
            <person name="Krug D."/>
            <person name="Muller R."/>
        </authorList>
    </citation>
    <scope>NUCLEOTIDE SEQUENCE</scope>
    <source>
        <strain evidence="2">So ce1128</strain>
    </source>
</reference>
<sequence>MRHRLKLKAIPVLIPLGLTVWACNYDVGECYLRGTEGTGAGEPYPPGSAATGDYFGNGDDVGSGATEEMAGCTPDKTCTDMFVDCQDIGGKCITGYPGCDKWRHTSCRSCFEACQSGTPYPPACKCRSCGFR</sequence>
<organism evidence="2">
    <name type="scientific">Sorangium cellulosum</name>
    <name type="common">Polyangium cellulosum</name>
    <dbReference type="NCBI Taxonomy" id="56"/>
    <lineage>
        <taxon>Bacteria</taxon>
        <taxon>Pseudomonadati</taxon>
        <taxon>Myxococcota</taxon>
        <taxon>Polyangia</taxon>
        <taxon>Polyangiales</taxon>
        <taxon>Polyangiaceae</taxon>
        <taxon>Sorangium</taxon>
    </lineage>
</organism>
<evidence type="ECO:0008006" key="3">
    <source>
        <dbReference type="Google" id="ProtNLM"/>
    </source>
</evidence>
<proteinExistence type="predicted"/>
<keyword evidence="1" id="KW-0732">Signal</keyword>
<dbReference type="EMBL" id="MH908920">
    <property type="protein sequence ID" value="AYM54298.1"/>
    <property type="molecule type" value="Genomic_DNA"/>
</dbReference>
<accession>A0A3S5GYA8</accession>
<protein>
    <recommendedName>
        <fullName evidence="3">Secreted protein</fullName>
    </recommendedName>
</protein>
<feature type="signal peptide" evidence="1">
    <location>
        <begin position="1"/>
        <end position="22"/>
    </location>
</feature>
<evidence type="ECO:0000256" key="1">
    <source>
        <dbReference type="SAM" id="SignalP"/>
    </source>
</evidence>
<evidence type="ECO:0000313" key="2">
    <source>
        <dbReference type="EMBL" id="AYM54298.1"/>
    </source>
</evidence>
<name>A0A3S5GYA8_SORCE</name>
<dbReference type="AlphaFoldDB" id="A0A3S5GYA8"/>